<dbReference type="EMBL" id="JAFMOY010000131">
    <property type="protein sequence ID" value="MBU9847141.1"/>
    <property type="molecule type" value="Genomic_DNA"/>
</dbReference>
<protein>
    <submittedName>
        <fullName evidence="1">Uncharacterized protein</fullName>
    </submittedName>
</protein>
<organism evidence="1 2">
    <name type="scientific">Rahnella ecdela</name>
    <dbReference type="NCBI Taxonomy" id="2816250"/>
    <lineage>
        <taxon>Bacteria</taxon>
        <taxon>Pseudomonadati</taxon>
        <taxon>Pseudomonadota</taxon>
        <taxon>Gammaproteobacteria</taxon>
        <taxon>Enterobacterales</taxon>
        <taxon>Yersiniaceae</taxon>
        <taxon>Rahnella</taxon>
    </lineage>
</organism>
<reference evidence="1 2" key="1">
    <citation type="submission" date="2021-03" db="EMBL/GenBank/DDBJ databases">
        <title>Five novel Rahnella species.</title>
        <authorList>
            <person name="Brady C."/>
            <person name="Asselin J."/>
            <person name="Beer S."/>
            <person name="Bruberg M.B."/>
            <person name="Crampton B."/>
            <person name="Venter S."/>
            <person name="Arnold D."/>
            <person name="Denman S."/>
        </authorList>
    </citation>
    <scope>NUCLEOTIDE SEQUENCE [LARGE SCALE GENOMIC DNA]</scope>
    <source>
        <strain evidence="1 2">FRB 231</strain>
    </source>
</reference>
<comment type="caution">
    <text evidence="1">The sequence shown here is derived from an EMBL/GenBank/DDBJ whole genome shotgun (WGS) entry which is preliminary data.</text>
</comment>
<evidence type="ECO:0000313" key="2">
    <source>
        <dbReference type="Proteomes" id="UP000739284"/>
    </source>
</evidence>
<keyword evidence="2" id="KW-1185">Reference proteome</keyword>
<sequence>MSTQQVLNLNPQISITALDNVLKGLEQTTELAYLRRVAGRHGFDVTTRWNSTVDNIKNIIVNPSPQKPYASFSNLKLITLKIITSINHYYSIDYIKGGDTTKIPSMISFKNFDQAFSSVFPSKLEDGNGLPKIAGNYITAIEDMGDGIAFIFSCVILKKINGKSKMRSNEYAEQYFNTVFIPNDLSRIEYRVDKNLGRRIAEKELVNLRNEFINFMAGLRVNLVLETVNFFNAIAKIYSDKQYGRLVQVDFLDPNGDEDAVLRCRTDPKYDARYRQVVATSQGNTAQQINLKVSGVAVRLDSKLNNETISNEIGFQPSKSDWANNQFCGTFYFTQAADHSVHYGVINDILKRAK</sequence>
<accession>A0ABS6LJQ5</accession>
<proteinExistence type="predicted"/>
<evidence type="ECO:0000313" key="1">
    <source>
        <dbReference type="EMBL" id="MBU9847141.1"/>
    </source>
</evidence>
<dbReference type="RefSeq" id="WP_217150530.1">
    <property type="nucleotide sequence ID" value="NZ_JAFMOY010000131.1"/>
</dbReference>
<dbReference type="Proteomes" id="UP000739284">
    <property type="component" value="Unassembled WGS sequence"/>
</dbReference>
<name>A0ABS6LJQ5_9GAMM</name>
<gene>
    <name evidence="1" type="ORF">J1784_19260</name>
</gene>